<dbReference type="EMBL" id="WNTK01000010">
    <property type="protein sequence ID" value="KAG9477399.1"/>
    <property type="molecule type" value="Genomic_DNA"/>
</dbReference>
<dbReference type="AlphaFoldDB" id="A0A8J6EXV7"/>
<proteinExistence type="predicted"/>
<accession>A0A8J6EXV7</accession>
<comment type="caution">
    <text evidence="1">The sequence shown here is derived from an EMBL/GenBank/DDBJ whole genome shotgun (WGS) entry which is preliminary data.</text>
</comment>
<organism evidence="1 2">
    <name type="scientific">Eleutherodactylus coqui</name>
    <name type="common">Puerto Rican coqui</name>
    <dbReference type="NCBI Taxonomy" id="57060"/>
    <lineage>
        <taxon>Eukaryota</taxon>
        <taxon>Metazoa</taxon>
        <taxon>Chordata</taxon>
        <taxon>Craniata</taxon>
        <taxon>Vertebrata</taxon>
        <taxon>Euteleostomi</taxon>
        <taxon>Amphibia</taxon>
        <taxon>Batrachia</taxon>
        <taxon>Anura</taxon>
        <taxon>Neobatrachia</taxon>
        <taxon>Hyloidea</taxon>
        <taxon>Eleutherodactylidae</taxon>
        <taxon>Eleutherodactylinae</taxon>
        <taxon>Eleutherodactylus</taxon>
        <taxon>Eleutherodactylus</taxon>
    </lineage>
</organism>
<keyword evidence="2" id="KW-1185">Reference proteome</keyword>
<evidence type="ECO:0000313" key="1">
    <source>
        <dbReference type="EMBL" id="KAG9477399.1"/>
    </source>
</evidence>
<sequence>MLYPKREKSTMRFMRNLNQLMKLKNLMERKRKLMKNMAGEKRFMRDMFMKKRKSIMKNKSMRKNNSIIRKKPMEKGNDIMKKVYCSSYLVNL</sequence>
<dbReference type="Proteomes" id="UP000770717">
    <property type="component" value="Unassembled WGS sequence"/>
</dbReference>
<protein>
    <submittedName>
        <fullName evidence="1">Uncharacterized protein</fullName>
    </submittedName>
</protein>
<name>A0A8J6EXV7_ELECQ</name>
<reference evidence="1" key="1">
    <citation type="thesis" date="2020" institute="ProQuest LLC" country="789 East Eisenhower Parkway, Ann Arbor, MI, USA">
        <title>Comparative Genomics and Chromosome Evolution.</title>
        <authorList>
            <person name="Mudd A.B."/>
        </authorList>
    </citation>
    <scope>NUCLEOTIDE SEQUENCE</scope>
    <source>
        <strain evidence="1">HN-11 Male</strain>
        <tissue evidence="1">Kidney and liver</tissue>
    </source>
</reference>
<gene>
    <name evidence="1" type="ORF">GDO78_002669</name>
</gene>
<evidence type="ECO:0000313" key="2">
    <source>
        <dbReference type="Proteomes" id="UP000770717"/>
    </source>
</evidence>